<dbReference type="Gene3D" id="2.130.10.10">
    <property type="entry name" value="YVTN repeat-like/Quinoprotein amine dehydrogenase"/>
    <property type="match status" value="2"/>
</dbReference>
<gene>
    <name evidence="2" type="ORF">NBH00_23640</name>
</gene>
<protein>
    <submittedName>
        <fullName evidence="2">YncE family protein</fullName>
    </submittedName>
</protein>
<dbReference type="InterPro" id="IPR051200">
    <property type="entry name" value="Host-pathogen_enzymatic-act"/>
</dbReference>
<dbReference type="PANTHER" id="PTHR47197">
    <property type="entry name" value="PROTEIN NIRF"/>
    <property type="match status" value="1"/>
</dbReference>
<organism evidence="2 3">
    <name type="scientific">Paraconexibacter antarcticus</name>
    <dbReference type="NCBI Taxonomy" id="2949664"/>
    <lineage>
        <taxon>Bacteria</taxon>
        <taxon>Bacillati</taxon>
        <taxon>Actinomycetota</taxon>
        <taxon>Thermoleophilia</taxon>
        <taxon>Solirubrobacterales</taxon>
        <taxon>Paraconexibacteraceae</taxon>
        <taxon>Paraconexibacter</taxon>
    </lineage>
</organism>
<dbReference type="InterPro" id="IPR011044">
    <property type="entry name" value="Quino_amine_DH_bsu"/>
</dbReference>
<feature type="region of interest" description="Disordered" evidence="1">
    <location>
        <begin position="28"/>
        <end position="55"/>
    </location>
</feature>
<evidence type="ECO:0000256" key="1">
    <source>
        <dbReference type="SAM" id="MobiDB-lite"/>
    </source>
</evidence>
<dbReference type="PROSITE" id="PS51257">
    <property type="entry name" value="PROKAR_LIPOPROTEIN"/>
    <property type="match status" value="1"/>
</dbReference>
<reference evidence="2 3" key="1">
    <citation type="submission" date="2022-06" db="EMBL/GenBank/DDBJ databases">
        <title>Paraconexibacter antarcticus.</title>
        <authorList>
            <person name="Kim C.S."/>
        </authorList>
    </citation>
    <scope>NUCLEOTIDE SEQUENCE [LARGE SCALE GENOMIC DNA]</scope>
    <source>
        <strain evidence="2 3">02-257</strain>
    </source>
</reference>
<dbReference type="InterPro" id="IPR015943">
    <property type="entry name" value="WD40/YVTN_repeat-like_dom_sf"/>
</dbReference>
<name>A0ABY5DSU2_9ACTN</name>
<proteinExistence type="predicted"/>
<evidence type="ECO:0000313" key="2">
    <source>
        <dbReference type="EMBL" id="UTI64318.1"/>
    </source>
</evidence>
<dbReference type="PANTHER" id="PTHR47197:SF3">
    <property type="entry name" value="DIHYDRO-HEME D1 DEHYDROGENASE"/>
    <property type="match status" value="1"/>
</dbReference>
<keyword evidence="3" id="KW-1185">Reference proteome</keyword>
<dbReference type="SUPFAM" id="SSF50969">
    <property type="entry name" value="YVTN repeat-like/Quinoprotein amine dehydrogenase"/>
    <property type="match status" value="1"/>
</dbReference>
<accession>A0ABY5DSU2</accession>
<dbReference type="RefSeq" id="WP_254571024.1">
    <property type="nucleotide sequence ID" value="NZ_CP098502.1"/>
</dbReference>
<dbReference type="EMBL" id="CP098502">
    <property type="protein sequence ID" value="UTI64318.1"/>
    <property type="molecule type" value="Genomic_DNA"/>
</dbReference>
<feature type="compositionally biased region" description="Pro residues" evidence="1">
    <location>
        <begin position="34"/>
        <end position="49"/>
    </location>
</feature>
<evidence type="ECO:0000313" key="3">
    <source>
        <dbReference type="Proteomes" id="UP001056035"/>
    </source>
</evidence>
<dbReference type="Proteomes" id="UP001056035">
    <property type="component" value="Chromosome"/>
</dbReference>
<sequence length="339" mass="35308">MSAPRTLATAAATGVACLFAGCGSTGHPAARPKALPPAAEPGVSPPPSVRPAGRVRPLASFPEGVAVDPGSGRVAVGLRNPDRLAIIDGGSGRLLHRLVLPESPRHLLLGGEPGVVLVPAERADELVRVDVRTARILSRTPVGTFPHGVVEAGGRIFVADELGGTISVIRGGRVVATLRGLTQPGGLAVAAGRLAVVDVRTRRLVVFDVRTLRRVADVTAGVGATHAVAGRDGEIVVADTEGRALLIYRLAPTVRLQRRVPLPGTPYGIAVDPVHDQVWVTLTSSNRLLGFQLTGGAPRRVASYPTVRQPNTVAVDPATGRLFVASRTESLLEMITHRP</sequence>